<dbReference type="Pfam" id="PF01381">
    <property type="entry name" value="HTH_3"/>
    <property type="match status" value="1"/>
</dbReference>
<keyword evidence="1" id="KW-0238">DNA-binding</keyword>
<dbReference type="PANTHER" id="PTHR46797:SF1">
    <property type="entry name" value="METHYLPHOSPHONATE SYNTHASE"/>
    <property type="match status" value="1"/>
</dbReference>
<dbReference type="SUPFAM" id="SSF47413">
    <property type="entry name" value="lambda repressor-like DNA-binding domains"/>
    <property type="match status" value="1"/>
</dbReference>
<dbReference type="SMART" id="SM00530">
    <property type="entry name" value="HTH_XRE"/>
    <property type="match status" value="1"/>
</dbReference>
<dbReference type="CDD" id="cd00093">
    <property type="entry name" value="HTH_XRE"/>
    <property type="match status" value="1"/>
</dbReference>
<dbReference type="InterPro" id="IPR014710">
    <property type="entry name" value="RmlC-like_jellyroll"/>
</dbReference>
<evidence type="ECO:0000256" key="1">
    <source>
        <dbReference type="ARBA" id="ARBA00023125"/>
    </source>
</evidence>
<dbReference type="InterPro" id="IPR010982">
    <property type="entry name" value="Lambda_DNA-bd_dom_sf"/>
</dbReference>
<name>A0A3N4PVT6_9BACT</name>
<reference evidence="3 4" key="1">
    <citation type="submission" date="2018-11" db="EMBL/GenBank/DDBJ databases">
        <title>Chitinophaga lutea sp.nov., isolate from arsenic contaminated soil.</title>
        <authorList>
            <person name="Zong Y."/>
        </authorList>
    </citation>
    <scope>NUCLEOTIDE SEQUENCE [LARGE SCALE GENOMIC DNA]</scope>
    <source>
        <strain evidence="3 4">ZY74</strain>
    </source>
</reference>
<dbReference type="SUPFAM" id="SSF51182">
    <property type="entry name" value="RmlC-like cupins"/>
    <property type="match status" value="1"/>
</dbReference>
<dbReference type="InterPro" id="IPR011051">
    <property type="entry name" value="RmlC_Cupin_sf"/>
</dbReference>
<evidence type="ECO:0000313" key="3">
    <source>
        <dbReference type="EMBL" id="RPE09201.1"/>
    </source>
</evidence>
<keyword evidence="4" id="KW-1185">Reference proteome</keyword>
<dbReference type="Gene3D" id="2.60.120.10">
    <property type="entry name" value="Jelly Rolls"/>
    <property type="match status" value="1"/>
</dbReference>
<dbReference type="GO" id="GO:0005829">
    <property type="term" value="C:cytosol"/>
    <property type="evidence" value="ECO:0007669"/>
    <property type="project" value="TreeGrafter"/>
</dbReference>
<dbReference type="RefSeq" id="WP_123848199.1">
    <property type="nucleotide sequence ID" value="NZ_RPDH01000002.1"/>
</dbReference>
<dbReference type="InterPro" id="IPR013096">
    <property type="entry name" value="Cupin_2"/>
</dbReference>
<dbReference type="Pfam" id="PF07883">
    <property type="entry name" value="Cupin_2"/>
    <property type="match status" value="1"/>
</dbReference>
<dbReference type="InterPro" id="IPR050807">
    <property type="entry name" value="TransReg_Diox_bact_type"/>
</dbReference>
<accession>A0A3N4PVT6</accession>
<dbReference type="EMBL" id="RPDH01000002">
    <property type="protein sequence ID" value="RPE09201.1"/>
    <property type="molecule type" value="Genomic_DNA"/>
</dbReference>
<dbReference type="InterPro" id="IPR001387">
    <property type="entry name" value="Cro/C1-type_HTH"/>
</dbReference>
<organism evidence="3 4">
    <name type="scientific">Chitinophaga lutea</name>
    <dbReference type="NCBI Taxonomy" id="2488634"/>
    <lineage>
        <taxon>Bacteria</taxon>
        <taxon>Pseudomonadati</taxon>
        <taxon>Bacteroidota</taxon>
        <taxon>Chitinophagia</taxon>
        <taxon>Chitinophagales</taxon>
        <taxon>Chitinophagaceae</taxon>
        <taxon>Chitinophaga</taxon>
    </lineage>
</organism>
<evidence type="ECO:0000313" key="4">
    <source>
        <dbReference type="Proteomes" id="UP000278351"/>
    </source>
</evidence>
<dbReference type="Gene3D" id="1.10.260.40">
    <property type="entry name" value="lambda repressor-like DNA-binding domains"/>
    <property type="match status" value="1"/>
</dbReference>
<feature type="domain" description="HTH cro/C1-type" evidence="2">
    <location>
        <begin position="24"/>
        <end position="78"/>
    </location>
</feature>
<dbReference type="Proteomes" id="UP000278351">
    <property type="component" value="Unassembled WGS sequence"/>
</dbReference>
<dbReference type="OrthoDB" id="9805356at2"/>
<evidence type="ECO:0000259" key="2">
    <source>
        <dbReference type="PROSITE" id="PS50943"/>
    </source>
</evidence>
<gene>
    <name evidence="3" type="ORF">EGT74_19545</name>
</gene>
<dbReference type="CDD" id="cd02209">
    <property type="entry name" value="cupin_XRE_C"/>
    <property type="match status" value="1"/>
</dbReference>
<dbReference type="PROSITE" id="PS50943">
    <property type="entry name" value="HTH_CROC1"/>
    <property type="match status" value="1"/>
</dbReference>
<dbReference type="PANTHER" id="PTHR46797">
    <property type="entry name" value="HTH-TYPE TRANSCRIPTIONAL REGULATOR"/>
    <property type="match status" value="1"/>
</dbReference>
<dbReference type="AlphaFoldDB" id="A0A3N4PVT6"/>
<sequence>MHEESQQDAVNSGHLVYHRIGGLIRRYRKEKGLKLLDLSGVTGIKSAMLSKIENGRMLPTIPTLFTIIQKLGIKTETFFAELSAEDNFPGYIFIPKDSYTAYEKEEGATGFEYQSIFENNFAGGAFQISLLTLRPGARRQQVTTSAYEYLYVLSGKLQYQLEDKTFDLSEGDSLFFDGNIAHVPINHKKNTTVRLLVMYFFGELSR</sequence>
<comment type="caution">
    <text evidence="3">The sequence shown here is derived from an EMBL/GenBank/DDBJ whole genome shotgun (WGS) entry which is preliminary data.</text>
</comment>
<dbReference type="GO" id="GO:0003700">
    <property type="term" value="F:DNA-binding transcription factor activity"/>
    <property type="evidence" value="ECO:0007669"/>
    <property type="project" value="TreeGrafter"/>
</dbReference>
<dbReference type="GO" id="GO:0003677">
    <property type="term" value="F:DNA binding"/>
    <property type="evidence" value="ECO:0007669"/>
    <property type="project" value="UniProtKB-KW"/>
</dbReference>
<proteinExistence type="predicted"/>
<protein>
    <submittedName>
        <fullName evidence="3">XRE family transcriptional regulator</fullName>
    </submittedName>
</protein>